<feature type="compositionally biased region" description="Low complexity" evidence="1">
    <location>
        <begin position="281"/>
        <end position="291"/>
    </location>
</feature>
<feature type="transmembrane region" description="Helical" evidence="2">
    <location>
        <begin position="12"/>
        <end position="30"/>
    </location>
</feature>
<feature type="transmembrane region" description="Helical" evidence="2">
    <location>
        <begin position="195"/>
        <end position="213"/>
    </location>
</feature>
<organism evidence="3">
    <name type="scientific">Octactis speculum</name>
    <dbReference type="NCBI Taxonomy" id="3111310"/>
    <lineage>
        <taxon>Eukaryota</taxon>
        <taxon>Sar</taxon>
        <taxon>Stramenopiles</taxon>
        <taxon>Ochrophyta</taxon>
        <taxon>Dictyochophyceae</taxon>
        <taxon>Dictyochales</taxon>
        <taxon>Dictyochaceae</taxon>
        <taxon>Octactis</taxon>
    </lineage>
</organism>
<accession>A0A7S2GE32</accession>
<evidence type="ECO:0000256" key="2">
    <source>
        <dbReference type="SAM" id="Phobius"/>
    </source>
</evidence>
<keyword evidence="2" id="KW-0472">Membrane</keyword>
<proteinExistence type="predicted"/>
<reference evidence="3" key="1">
    <citation type="submission" date="2021-01" db="EMBL/GenBank/DDBJ databases">
        <authorList>
            <person name="Corre E."/>
            <person name="Pelletier E."/>
            <person name="Niang G."/>
            <person name="Scheremetjew M."/>
            <person name="Finn R."/>
            <person name="Kale V."/>
            <person name="Holt S."/>
            <person name="Cochrane G."/>
            <person name="Meng A."/>
            <person name="Brown T."/>
            <person name="Cohen L."/>
        </authorList>
    </citation>
    <scope>NUCLEOTIDE SEQUENCE</scope>
    <source>
        <strain evidence="3">CCMP1381</strain>
    </source>
</reference>
<dbReference type="AlphaFoldDB" id="A0A7S2GE32"/>
<keyword evidence="2" id="KW-1133">Transmembrane helix</keyword>
<keyword evidence="2" id="KW-0812">Transmembrane</keyword>
<feature type="transmembrane region" description="Helical" evidence="2">
    <location>
        <begin position="242"/>
        <end position="269"/>
    </location>
</feature>
<evidence type="ECO:0000256" key="1">
    <source>
        <dbReference type="SAM" id="MobiDB-lite"/>
    </source>
</evidence>
<evidence type="ECO:0000313" key="3">
    <source>
        <dbReference type="EMBL" id="CAD9445041.1"/>
    </source>
</evidence>
<protein>
    <submittedName>
        <fullName evidence="3">Uncharacterized protein</fullName>
    </submittedName>
</protein>
<gene>
    <name evidence="3" type="ORF">DSPE1174_LOCUS19487</name>
</gene>
<feature type="transmembrane region" description="Helical" evidence="2">
    <location>
        <begin position="64"/>
        <end position="80"/>
    </location>
</feature>
<feature type="region of interest" description="Disordered" evidence="1">
    <location>
        <begin position="281"/>
        <end position="306"/>
    </location>
</feature>
<sequence>MDCRNKTECVKYIIFSALIVFCVIFSDFIVEKIEAAVEWASDVPISVMLSSFALIMFLRRMVPIFWYTFPSGPVMVLYLISKFKVLNAVLVYQAMKCTCDIISVRMIHYVYRDAINRFFASPDDEFSVAKKCPCIPKVVFKVLLILDEHWAERLQLQVAARQKYLTAVAFGSCWSVDEEVMLYWFSTRASISKNLYSLSIVTYSLLNIPIMLIRAHAYVTTVKAVRNEGGFLVFTQELFGAAWWRVLLVLLVAVPATIYVHGSHIILVYRRLIEPLLGRWSTDSQSTTSSQPEDEEKGEGNQRNSPVIELAREIKETDAANNTTLASGQLDLQRLQRREERRARLLEEQARDITHKTYSKTMVGITTRV</sequence>
<name>A0A7S2GE32_9STRA</name>
<dbReference type="EMBL" id="HBGS01037547">
    <property type="protein sequence ID" value="CAD9445041.1"/>
    <property type="molecule type" value="Transcribed_RNA"/>
</dbReference>